<keyword evidence="2" id="KW-1185">Reference proteome</keyword>
<dbReference type="RefSeq" id="WP_151079542.1">
    <property type="nucleotide sequence ID" value="NZ_CP047647.1"/>
</dbReference>
<organism evidence="1 2">
    <name type="scientific">Hymenobacter busanensis</name>
    <dbReference type="NCBI Taxonomy" id="2607656"/>
    <lineage>
        <taxon>Bacteria</taxon>
        <taxon>Pseudomonadati</taxon>
        <taxon>Bacteroidota</taxon>
        <taxon>Cytophagia</taxon>
        <taxon>Cytophagales</taxon>
        <taxon>Hymenobacteraceae</taxon>
        <taxon>Hymenobacter</taxon>
    </lineage>
</organism>
<dbReference type="EMBL" id="VTWU01000005">
    <property type="protein sequence ID" value="KAA9331365.1"/>
    <property type="molecule type" value="Genomic_DNA"/>
</dbReference>
<protein>
    <submittedName>
        <fullName evidence="1">Uncharacterized protein</fullName>
    </submittedName>
</protein>
<sequence>MTLHTSSASRHYVLTGYLLTLSGSLLFLILAVSQGRRAYHLSTEGLRTTGLVRSVVADHIAEDEFFRYTIEFVDQAQQRQVILYQGEVDAHEYFLNQPIPVVYLPTRADEGLIDNWMNLYGSALLNLLGLLTTLGMAWYFRSWEKNQQPPKADWAT</sequence>
<gene>
    <name evidence="1" type="ORF">F0P96_14050</name>
</gene>
<evidence type="ECO:0000313" key="2">
    <source>
        <dbReference type="Proteomes" id="UP000326380"/>
    </source>
</evidence>
<accession>A0A7L4ZZ45</accession>
<name>A0A7L4ZZ45_9BACT</name>
<proteinExistence type="predicted"/>
<dbReference type="Proteomes" id="UP000326380">
    <property type="component" value="Unassembled WGS sequence"/>
</dbReference>
<comment type="caution">
    <text evidence="1">The sequence shown here is derived from an EMBL/GenBank/DDBJ whole genome shotgun (WGS) entry which is preliminary data.</text>
</comment>
<evidence type="ECO:0000313" key="1">
    <source>
        <dbReference type="EMBL" id="KAA9331365.1"/>
    </source>
</evidence>
<reference evidence="1 2" key="1">
    <citation type="submission" date="2019-09" db="EMBL/GenBank/DDBJ databases">
        <title>Genome sequence of Hymenobacter sp. M3.</title>
        <authorList>
            <person name="Srinivasan S."/>
        </authorList>
    </citation>
    <scope>NUCLEOTIDE SEQUENCE [LARGE SCALE GENOMIC DNA]</scope>
    <source>
        <strain evidence="1 2">M3</strain>
    </source>
</reference>
<dbReference type="AlphaFoldDB" id="A0A7L4ZZ45"/>